<evidence type="ECO:0000256" key="1">
    <source>
        <dbReference type="ARBA" id="ARBA00004651"/>
    </source>
</evidence>
<feature type="transmembrane region" description="Helical" evidence="5">
    <location>
        <begin position="376"/>
        <end position="399"/>
    </location>
</feature>
<feature type="transmembrane region" description="Helical" evidence="5">
    <location>
        <begin position="12"/>
        <end position="33"/>
    </location>
</feature>
<reference evidence="7" key="1">
    <citation type="submission" date="2021-03" db="EMBL/GenBank/DDBJ databases">
        <title>Whole genome shotgun sequence of Actinoplanes auranticolor NBRC 12245.</title>
        <authorList>
            <person name="Komaki H."/>
            <person name="Tamura T."/>
        </authorList>
    </citation>
    <scope>NUCLEOTIDE SEQUENCE</scope>
    <source>
        <strain evidence="7">NBRC 12245</strain>
    </source>
</reference>
<keyword evidence="4 5" id="KW-0472">Membrane</keyword>
<dbReference type="RefSeq" id="WP_212989902.1">
    <property type="nucleotide sequence ID" value="NZ_BAABEA010000053.1"/>
</dbReference>
<evidence type="ECO:0000256" key="2">
    <source>
        <dbReference type="ARBA" id="ARBA00022692"/>
    </source>
</evidence>
<dbReference type="PANTHER" id="PTHR23530">
    <property type="entry name" value="TRANSPORT PROTEIN-RELATED"/>
    <property type="match status" value="1"/>
</dbReference>
<evidence type="ECO:0000256" key="5">
    <source>
        <dbReference type="SAM" id="Phobius"/>
    </source>
</evidence>
<dbReference type="AlphaFoldDB" id="A0A919SFZ9"/>
<feature type="transmembrane region" description="Helical" evidence="5">
    <location>
        <begin position="172"/>
        <end position="190"/>
    </location>
</feature>
<keyword evidence="3 5" id="KW-1133">Transmembrane helix</keyword>
<keyword evidence="2 5" id="KW-0812">Transmembrane</keyword>
<feature type="transmembrane region" description="Helical" evidence="5">
    <location>
        <begin position="146"/>
        <end position="166"/>
    </location>
</feature>
<feature type="transmembrane region" description="Helical" evidence="5">
    <location>
        <begin position="257"/>
        <end position="280"/>
    </location>
</feature>
<dbReference type="Pfam" id="PF07690">
    <property type="entry name" value="MFS_1"/>
    <property type="match status" value="1"/>
</dbReference>
<evidence type="ECO:0000313" key="7">
    <source>
        <dbReference type="EMBL" id="GIM70008.1"/>
    </source>
</evidence>
<gene>
    <name evidence="7" type="ORF">Aau02nite_38990</name>
</gene>
<dbReference type="SUPFAM" id="SSF103473">
    <property type="entry name" value="MFS general substrate transporter"/>
    <property type="match status" value="1"/>
</dbReference>
<dbReference type="Proteomes" id="UP000681340">
    <property type="component" value="Unassembled WGS sequence"/>
</dbReference>
<proteinExistence type="predicted"/>
<dbReference type="GO" id="GO:0005886">
    <property type="term" value="C:plasma membrane"/>
    <property type="evidence" value="ECO:0007669"/>
    <property type="project" value="UniProtKB-SubCell"/>
</dbReference>
<protein>
    <submittedName>
        <fullName evidence="7">MFS transporter</fullName>
    </submittedName>
</protein>
<dbReference type="InterPro" id="IPR036259">
    <property type="entry name" value="MFS_trans_sf"/>
</dbReference>
<dbReference type="Gene3D" id="1.20.1250.20">
    <property type="entry name" value="MFS general substrate transporter like domains"/>
    <property type="match status" value="1"/>
</dbReference>
<feature type="transmembrane region" description="Helical" evidence="5">
    <location>
        <begin position="45"/>
        <end position="66"/>
    </location>
</feature>
<feature type="transmembrane region" description="Helical" evidence="5">
    <location>
        <begin position="73"/>
        <end position="93"/>
    </location>
</feature>
<dbReference type="InterPro" id="IPR053160">
    <property type="entry name" value="MFS_DHA3_Transporter"/>
</dbReference>
<feature type="domain" description="Major facilitator superfamily (MFS) profile" evidence="6">
    <location>
        <begin position="178"/>
        <end position="410"/>
    </location>
</feature>
<keyword evidence="8" id="KW-1185">Reference proteome</keyword>
<name>A0A919SFZ9_9ACTN</name>
<organism evidence="7 8">
    <name type="scientific">Actinoplanes auranticolor</name>
    <dbReference type="NCBI Taxonomy" id="47988"/>
    <lineage>
        <taxon>Bacteria</taxon>
        <taxon>Bacillati</taxon>
        <taxon>Actinomycetota</taxon>
        <taxon>Actinomycetes</taxon>
        <taxon>Micromonosporales</taxon>
        <taxon>Micromonosporaceae</taxon>
        <taxon>Actinoplanes</taxon>
    </lineage>
</organism>
<dbReference type="InterPro" id="IPR011701">
    <property type="entry name" value="MFS"/>
</dbReference>
<accession>A0A919SFZ9</accession>
<comment type="caution">
    <text evidence="7">The sequence shown here is derived from an EMBL/GenBank/DDBJ whole genome shotgun (WGS) entry which is preliminary data.</text>
</comment>
<dbReference type="PANTHER" id="PTHR23530:SF1">
    <property type="entry name" value="PERMEASE, MAJOR FACILITATOR SUPERFAMILY-RELATED"/>
    <property type="match status" value="1"/>
</dbReference>
<comment type="subcellular location">
    <subcellularLocation>
        <location evidence="1">Cell membrane</location>
        <topology evidence="1">Multi-pass membrane protein</topology>
    </subcellularLocation>
</comment>
<dbReference type="GO" id="GO:0022857">
    <property type="term" value="F:transmembrane transporter activity"/>
    <property type="evidence" value="ECO:0007669"/>
    <property type="project" value="InterPro"/>
</dbReference>
<dbReference type="InterPro" id="IPR020846">
    <property type="entry name" value="MFS_dom"/>
</dbReference>
<dbReference type="EMBL" id="BOQL01000029">
    <property type="protein sequence ID" value="GIM70008.1"/>
    <property type="molecule type" value="Genomic_DNA"/>
</dbReference>
<evidence type="ECO:0000259" key="6">
    <source>
        <dbReference type="PROSITE" id="PS50850"/>
    </source>
</evidence>
<evidence type="ECO:0000313" key="8">
    <source>
        <dbReference type="Proteomes" id="UP000681340"/>
    </source>
</evidence>
<sequence length="410" mass="43379">MTITAAHVRRTYYTLGLGNTLAASLIWGVNTLFLLDAGLTNFQAFAANAFFTAGMVLFEVPTGIVADSWGRRASYLLGTVTLAATTVLYVWLWRVEGPFWAWAVSSALIGLGFTFFSGATEAWLVDALRATGYTGSLDAVFARGQVFMGVGMLVGAGGGGYLAQFAGLGAPYLLRAAVLVVMLVVAALLMHDLGFTPDRGGGYRAEVRRIAAHSVEYGLRVRPVRWLMLAAPCTGGAMIYVHYALQPYLLQLWGDEAAYGIAGISAALLAAAQIVGGLVAPALRRVFARRTSMLLATLGGSVLAVLLIALIPSFWVVLALVVAWGLLAAAGQPVRQAYLNGMIPSQQRATILSFDSLMASTGGVVTQPALGRAADVWGYPASYLMSAGVAALALPFVWLSRRERHPADTP</sequence>
<evidence type="ECO:0000256" key="3">
    <source>
        <dbReference type="ARBA" id="ARBA00022989"/>
    </source>
</evidence>
<feature type="transmembrane region" description="Helical" evidence="5">
    <location>
        <begin position="99"/>
        <end position="125"/>
    </location>
</feature>
<evidence type="ECO:0000256" key="4">
    <source>
        <dbReference type="ARBA" id="ARBA00023136"/>
    </source>
</evidence>
<feature type="transmembrane region" description="Helical" evidence="5">
    <location>
        <begin position="226"/>
        <end position="245"/>
    </location>
</feature>
<dbReference type="PROSITE" id="PS50850">
    <property type="entry name" value="MFS"/>
    <property type="match status" value="1"/>
</dbReference>